<evidence type="ECO:0000259" key="20">
    <source>
        <dbReference type="SMART" id="SM00382"/>
    </source>
</evidence>
<dbReference type="Gene3D" id="3.40.1690.20">
    <property type="match status" value="1"/>
</dbReference>
<gene>
    <name evidence="21" type="ORF">XNOV1_A006884</name>
</gene>
<evidence type="ECO:0000256" key="15">
    <source>
        <dbReference type="ARBA" id="ARBA00023049"/>
    </source>
</evidence>
<evidence type="ECO:0000313" key="22">
    <source>
        <dbReference type="Proteomes" id="UP001178508"/>
    </source>
</evidence>
<keyword evidence="6" id="KW-0812">Transmembrane</keyword>
<feature type="compositionally biased region" description="Polar residues" evidence="19">
    <location>
        <begin position="763"/>
        <end position="773"/>
    </location>
</feature>
<evidence type="ECO:0000256" key="8">
    <source>
        <dbReference type="ARBA" id="ARBA00022741"/>
    </source>
</evidence>
<dbReference type="GO" id="GO:0004222">
    <property type="term" value="F:metalloendopeptidase activity"/>
    <property type="evidence" value="ECO:0007669"/>
    <property type="project" value="InterPro"/>
</dbReference>
<dbReference type="InterPro" id="IPR027417">
    <property type="entry name" value="P-loop_NTPase"/>
</dbReference>
<keyword evidence="10" id="KW-0378">Hydrolase</keyword>
<name>A0AAV1F5A9_XYRNO</name>
<evidence type="ECO:0000256" key="10">
    <source>
        <dbReference type="ARBA" id="ARBA00022801"/>
    </source>
</evidence>
<dbReference type="SUPFAM" id="SSF52540">
    <property type="entry name" value="P-loop containing nucleoside triphosphate hydrolases"/>
    <property type="match status" value="1"/>
</dbReference>
<comment type="similarity">
    <text evidence="3">In the C-terminal section; belongs to the peptidase M41 family.</text>
</comment>
<dbReference type="Pfam" id="PF17862">
    <property type="entry name" value="AAA_lid_3"/>
    <property type="match status" value="1"/>
</dbReference>
<dbReference type="FunFam" id="3.40.1690.20:FF:000001">
    <property type="entry name" value="AFG3-like AAA ATPase 2"/>
    <property type="match status" value="1"/>
</dbReference>
<dbReference type="InterPro" id="IPR050928">
    <property type="entry name" value="ATP-dep_Zn_Metalloprotease"/>
</dbReference>
<evidence type="ECO:0000256" key="2">
    <source>
        <dbReference type="ARBA" id="ARBA00004448"/>
    </source>
</evidence>
<dbReference type="NCBIfam" id="TIGR01241">
    <property type="entry name" value="FtsH_fam"/>
    <property type="match status" value="1"/>
</dbReference>
<evidence type="ECO:0000256" key="4">
    <source>
        <dbReference type="ARBA" id="ARBA00010550"/>
    </source>
</evidence>
<keyword evidence="16" id="KW-0496">Mitochondrion</keyword>
<dbReference type="GO" id="GO:0005745">
    <property type="term" value="C:m-AAA complex"/>
    <property type="evidence" value="ECO:0007669"/>
    <property type="project" value="TreeGrafter"/>
</dbReference>
<dbReference type="GO" id="GO:0034982">
    <property type="term" value="P:mitochondrial protein processing"/>
    <property type="evidence" value="ECO:0007669"/>
    <property type="project" value="TreeGrafter"/>
</dbReference>
<dbReference type="InterPro" id="IPR000642">
    <property type="entry name" value="Peptidase_M41"/>
</dbReference>
<accession>A0AAV1F5A9</accession>
<dbReference type="InterPro" id="IPR005936">
    <property type="entry name" value="FtsH"/>
</dbReference>
<reference evidence="21" key="1">
    <citation type="submission" date="2023-08" db="EMBL/GenBank/DDBJ databases">
        <authorList>
            <person name="Alioto T."/>
            <person name="Alioto T."/>
            <person name="Gomez Garrido J."/>
        </authorList>
    </citation>
    <scope>NUCLEOTIDE SEQUENCE</scope>
</reference>
<evidence type="ECO:0000256" key="18">
    <source>
        <dbReference type="ARBA" id="ARBA00048778"/>
    </source>
</evidence>
<evidence type="ECO:0000256" key="3">
    <source>
        <dbReference type="ARBA" id="ARBA00010044"/>
    </source>
</evidence>
<dbReference type="EMBL" id="OY660868">
    <property type="protein sequence ID" value="CAJ1055921.1"/>
    <property type="molecule type" value="Genomic_DNA"/>
</dbReference>
<dbReference type="Proteomes" id="UP001178508">
    <property type="component" value="Chromosome 5"/>
</dbReference>
<dbReference type="SUPFAM" id="SSF140990">
    <property type="entry name" value="FtsH protease domain-like"/>
    <property type="match status" value="1"/>
</dbReference>
<keyword evidence="12" id="KW-0067">ATP-binding</keyword>
<keyword evidence="8" id="KW-0547">Nucleotide-binding</keyword>
<dbReference type="Pfam" id="PF06480">
    <property type="entry name" value="FtsH_ext"/>
    <property type="match status" value="1"/>
</dbReference>
<dbReference type="PROSITE" id="PS00674">
    <property type="entry name" value="AAA"/>
    <property type="match status" value="1"/>
</dbReference>
<keyword evidence="15" id="KW-0482">Metalloprotease</keyword>
<dbReference type="CDD" id="cd19501">
    <property type="entry name" value="RecA-like_FtsH"/>
    <property type="match status" value="1"/>
</dbReference>
<protein>
    <submittedName>
        <fullName evidence="21">AFG3-like protein 1</fullName>
    </submittedName>
</protein>
<feature type="compositionally biased region" description="Basic and acidic residues" evidence="19">
    <location>
        <begin position="748"/>
        <end position="757"/>
    </location>
</feature>
<keyword evidence="22" id="KW-1185">Reference proteome</keyword>
<dbReference type="InterPro" id="IPR037219">
    <property type="entry name" value="Peptidase_M41-like"/>
</dbReference>
<keyword evidence="11" id="KW-0862">Zinc</keyword>
<dbReference type="InterPro" id="IPR011546">
    <property type="entry name" value="Pept_M41_FtsH_extracell"/>
</dbReference>
<evidence type="ECO:0000256" key="13">
    <source>
        <dbReference type="ARBA" id="ARBA00022946"/>
    </source>
</evidence>
<evidence type="ECO:0000256" key="12">
    <source>
        <dbReference type="ARBA" id="ARBA00022840"/>
    </source>
</evidence>
<evidence type="ECO:0000256" key="11">
    <source>
        <dbReference type="ARBA" id="ARBA00022833"/>
    </source>
</evidence>
<dbReference type="FunFam" id="1.10.8.60:FF:000019">
    <property type="entry name" value="AFG3-like AAA ATPase 2"/>
    <property type="match status" value="1"/>
</dbReference>
<dbReference type="GO" id="GO:0008270">
    <property type="term" value="F:zinc ion binding"/>
    <property type="evidence" value="ECO:0007669"/>
    <property type="project" value="InterPro"/>
</dbReference>
<dbReference type="FunFam" id="1.20.58.760:FF:000003">
    <property type="entry name" value="AFG3-like AAA ATPase 2"/>
    <property type="match status" value="1"/>
</dbReference>
<dbReference type="SMART" id="SM00382">
    <property type="entry name" value="AAA"/>
    <property type="match status" value="1"/>
</dbReference>
<dbReference type="Gene3D" id="1.20.58.760">
    <property type="entry name" value="Peptidase M41"/>
    <property type="match status" value="1"/>
</dbReference>
<keyword evidence="13" id="KW-0809">Transit peptide</keyword>
<evidence type="ECO:0000256" key="16">
    <source>
        <dbReference type="ARBA" id="ARBA00023128"/>
    </source>
</evidence>
<dbReference type="Pfam" id="PF00004">
    <property type="entry name" value="AAA"/>
    <property type="match status" value="1"/>
</dbReference>
<feature type="compositionally biased region" description="Gly residues" evidence="19">
    <location>
        <begin position="77"/>
        <end position="100"/>
    </location>
</feature>
<evidence type="ECO:0000256" key="7">
    <source>
        <dbReference type="ARBA" id="ARBA00022723"/>
    </source>
</evidence>
<keyword evidence="9" id="KW-0999">Mitochondrion inner membrane</keyword>
<comment type="catalytic activity">
    <reaction evidence="18">
        <text>ATP + H2O = ADP + phosphate + H(+)</text>
        <dbReference type="Rhea" id="RHEA:13065"/>
        <dbReference type="ChEBI" id="CHEBI:15377"/>
        <dbReference type="ChEBI" id="CHEBI:15378"/>
        <dbReference type="ChEBI" id="CHEBI:30616"/>
        <dbReference type="ChEBI" id="CHEBI:43474"/>
        <dbReference type="ChEBI" id="CHEBI:456216"/>
    </reaction>
    <physiologicalReaction direction="left-to-right" evidence="18">
        <dbReference type="Rhea" id="RHEA:13066"/>
    </physiologicalReaction>
</comment>
<comment type="similarity">
    <text evidence="4">In the N-terminal section; belongs to the AAA ATPase family.</text>
</comment>
<dbReference type="InterPro" id="IPR041569">
    <property type="entry name" value="AAA_lid_3"/>
</dbReference>
<evidence type="ECO:0000313" key="21">
    <source>
        <dbReference type="EMBL" id="CAJ1055921.1"/>
    </source>
</evidence>
<proteinExistence type="inferred from homology"/>
<feature type="domain" description="AAA+ ATPase" evidence="20">
    <location>
        <begin position="313"/>
        <end position="452"/>
    </location>
</feature>
<organism evidence="21 22">
    <name type="scientific">Xyrichtys novacula</name>
    <name type="common">Pearly razorfish</name>
    <name type="synonym">Hemipteronotus novacula</name>
    <dbReference type="NCBI Taxonomy" id="13765"/>
    <lineage>
        <taxon>Eukaryota</taxon>
        <taxon>Metazoa</taxon>
        <taxon>Chordata</taxon>
        <taxon>Craniata</taxon>
        <taxon>Vertebrata</taxon>
        <taxon>Euteleostomi</taxon>
        <taxon>Actinopterygii</taxon>
        <taxon>Neopterygii</taxon>
        <taxon>Teleostei</taxon>
        <taxon>Neoteleostei</taxon>
        <taxon>Acanthomorphata</taxon>
        <taxon>Eupercaria</taxon>
        <taxon>Labriformes</taxon>
        <taxon>Labridae</taxon>
        <taxon>Xyrichtys</taxon>
    </lineage>
</organism>
<dbReference type="GO" id="GO:0016887">
    <property type="term" value="F:ATP hydrolysis activity"/>
    <property type="evidence" value="ECO:0007669"/>
    <property type="project" value="InterPro"/>
</dbReference>
<keyword evidence="17" id="KW-0472">Membrane</keyword>
<dbReference type="InterPro" id="IPR003960">
    <property type="entry name" value="ATPase_AAA_CS"/>
</dbReference>
<dbReference type="Gene3D" id="1.10.8.60">
    <property type="match status" value="1"/>
</dbReference>
<dbReference type="AlphaFoldDB" id="A0AAV1F5A9"/>
<sequence>MSQVLRLLSAAALPLCRRTGAARARLCAVTASRLLSGGYRSSAALNLPRTPVNFLPCRRFQSAQRRFYSSEPKDGKGGAAGGGGGGRQGGGKGGGGGGGGKDWWSRIQKGDFPWDDRDFRYVAVTAAGVASILLFFQFRDGGKEITWKDFVHRYIGRGLVERLEVVNKQYVRVILVPGADSDTNYVWFNIGSVDTFERNLEAAHMELGLEPSRRPAVVYSSESDGSFLISMVPTLLLIGFLLFTLRRGTMGGGPGGGRGGPFSMSESTAKMMKNNIDVKFKDVAGCEEAKLEILEFVNFLKNPQQYQDLGAKIPKGAVLSGPPGTGKTLLAKATAGEANVPFITVNGSEFLEMFVGVGPARVRDMFAMARKNAPCILFIDEIDAVGRKRGGGNFGGQSEQENTLNQLLVEMDGFNTATNVVVLAGTNRPDILDPALMRPGRFDRQIYIGPPDIKGRASIFKVHLRPIKLDPNMDKDVLARKMAAATPGFTGADIANVCNEAALIAARHLDPSVNAKHFEYAIDRVIGGLEKKTQVLQPTEKKTVAYHEAGHAIVGWFLQHADPLLKVSIIPRGKGLGYAQYLPREQYLYSREQLFDRMCMMLGGRVAEQTFFGRITTGAQDDLKKVTQSAYAQVVQFGMSEKVGQVSFDLPRQGEMVMEKPYSEATAELIDEEVREMVERAYQRTMELIQEKKELVELVGQRLLQKEVLDKADMLELLGPRPFEEKSTYEEFVEGTGSFEEDTTLPKGLRDWNQERGEEAEEASQTQDKQQAM</sequence>
<dbReference type="PANTHER" id="PTHR43655">
    <property type="entry name" value="ATP-DEPENDENT PROTEASE"/>
    <property type="match status" value="1"/>
</dbReference>
<dbReference type="GO" id="GO:0005524">
    <property type="term" value="F:ATP binding"/>
    <property type="evidence" value="ECO:0007669"/>
    <property type="project" value="UniProtKB-KW"/>
</dbReference>
<keyword evidence="5" id="KW-0645">Protease</keyword>
<evidence type="ECO:0000256" key="14">
    <source>
        <dbReference type="ARBA" id="ARBA00022989"/>
    </source>
</evidence>
<evidence type="ECO:0000256" key="1">
    <source>
        <dbReference type="ARBA" id="ARBA00001947"/>
    </source>
</evidence>
<dbReference type="FunFam" id="3.40.50.300:FF:000001">
    <property type="entry name" value="ATP-dependent zinc metalloprotease FtsH"/>
    <property type="match status" value="1"/>
</dbReference>
<dbReference type="InterPro" id="IPR003959">
    <property type="entry name" value="ATPase_AAA_core"/>
</dbReference>
<evidence type="ECO:0000256" key="19">
    <source>
        <dbReference type="SAM" id="MobiDB-lite"/>
    </source>
</evidence>
<dbReference type="Pfam" id="PF01434">
    <property type="entry name" value="Peptidase_M41"/>
    <property type="match status" value="1"/>
</dbReference>
<dbReference type="GO" id="GO:0004176">
    <property type="term" value="F:ATP-dependent peptidase activity"/>
    <property type="evidence" value="ECO:0007669"/>
    <property type="project" value="InterPro"/>
</dbReference>
<keyword evidence="7" id="KW-0479">Metal-binding</keyword>
<keyword evidence="14" id="KW-1133">Transmembrane helix</keyword>
<evidence type="ECO:0000256" key="5">
    <source>
        <dbReference type="ARBA" id="ARBA00022670"/>
    </source>
</evidence>
<feature type="region of interest" description="Disordered" evidence="19">
    <location>
        <begin position="67"/>
        <end position="100"/>
    </location>
</feature>
<dbReference type="HAMAP" id="MF_01458">
    <property type="entry name" value="FtsH"/>
    <property type="match status" value="1"/>
</dbReference>
<dbReference type="InterPro" id="IPR003593">
    <property type="entry name" value="AAA+_ATPase"/>
</dbReference>
<evidence type="ECO:0000256" key="9">
    <source>
        <dbReference type="ARBA" id="ARBA00022792"/>
    </source>
</evidence>
<evidence type="ECO:0000256" key="17">
    <source>
        <dbReference type="ARBA" id="ARBA00023136"/>
    </source>
</evidence>
<evidence type="ECO:0000256" key="6">
    <source>
        <dbReference type="ARBA" id="ARBA00022692"/>
    </source>
</evidence>
<dbReference type="PANTHER" id="PTHR43655:SF7">
    <property type="entry name" value="AFG3-LIKE PROTEIN 1"/>
    <property type="match status" value="1"/>
</dbReference>
<comment type="subcellular location">
    <subcellularLocation>
        <location evidence="2">Mitochondrion inner membrane</location>
        <topology evidence="2">Multi-pass membrane protein</topology>
    </subcellularLocation>
</comment>
<comment type="cofactor">
    <cofactor evidence="1">
        <name>Zn(2+)</name>
        <dbReference type="ChEBI" id="CHEBI:29105"/>
    </cofactor>
</comment>
<dbReference type="Gene3D" id="3.40.50.300">
    <property type="entry name" value="P-loop containing nucleotide triphosphate hydrolases"/>
    <property type="match status" value="1"/>
</dbReference>
<feature type="region of interest" description="Disordered" evidence="19">
    <location>
        <begin position="733"/>
        <end position="773"/>
    </location>
</feature>